<dbReference type="RefSeq" id="WP_232789633.1">
    <property type="nucleotide sequence ID" value="NZ_LOHS01000075.1"/>
</dbReference>
<gene>
    <name evidence="1" type="primary">dppE_1</name>
    <name evidence="1" type="ORF">STSP_29620</name>
</gene>
<evidence type="ECO:0000313" key="2">
    <source>
        <dbReference type="Proteomes" id="UP000077381"/>
    </source>
</evidence>
<dbReference type="AlphaFoldDB" id="A0A177HU05"/>
<organism evidence="1 2">
    <name type="scientific">Streptomyces jeddahensis</name>
    <dbReference type="NCBI Taxonomy" id="1716141"/>
    <lineage>
        <taxon>Bacteria</taxon>
        <taxon>Bacillati</taxon>
        <taxon>Actinomycetota</taxon>
        <taxon>Actinomycetes</taxon>
        <taxon>Kitasatosporales</taxon>
        <taxon>Streptomycetaceae</taxon>
        <taxon>Streptomyces</taxon>
    </lineage>
</organism>
<dbReference type="Proteomes" id="UP000077381">
    <property type="component" value="Unassembled WGS sequence"/>
</dbReference>
<comment type="caution">
    <text evidence="1">The sequence shown here is derived from an EMBL/GenBank/DDBJ whole genome shotgun (WGS) entry which is preliminary data.</text>
</comment>
<dbReference type="Gene3D" id="3.10.105.10">
    <property type="entry name" value="Dipeptide-binding Protein, Domain 3"/>
    <property type="match status" value="1"/>
</dbReference>
<name>A0A177HU05_9ACTN</name>
<evidence type="ECO:0000313" key="1">
    <source>
        <dbReference type="EMBL" id="OAH13608.1"/>
    </source>
</evidence>
<proteinExistence type="predicted"/>
<protein>
    <submittedName>
        <fullName evidence="1">Dipeptide-binding protein DppE</fullName>
    </submittedName>
</protein>
<dbReference type="Gene3D" id="3.40.190.10">
    <property type="entry name" value="Periplasmic binding protein-like II"/>
    <property type="match status" value="1"/>
</dbReference>
<dbReference type="PATRIC" id="fig|1716141.3.peg.3116"/>
<accession>A0A177HU05</accession>
<dbReference type="STRING" id="1716141.STSP_29620"/>
<reference evidence="1 2" key="1">
    <citation type="submission" date="2015-12" db="EMBL/GenBank/DDBJ databases">
        <title>Genome sequence of Streptomyces sp. G25.</title>
        <authorList>
            <person name="Poehlein A."/>
            <person name="Roettig A."/>
            <person name="Hiessl S."/>
            <person name="Hauschild P."/>
            <person name="Schauer J."/>
            <person name="Madkour M.H."/>
            <person name="Al-Ansari A.M."/>
            <person name="Almakishah N.H."/>
            <person name="Steinbuechel A."/>
            <person name="Daniel R."/>
        </authorList>
    </citation>
    <scope>NUCLEOTIDE SEQUENCE [LARGE SCALE GENOMIC DNA]</scope>
    <source>
        <strain evidence="2">G25(2015)</strain>
    </source>
</reference>
<dbReference type="EMBL" id="LOHS01000075">
    <property type="protein sequence ID" value="OAH13608.1"/>
    <property type="molecule type" value="Genomic_DNA"/>
</dbReference>
<keyword evidence="2" id="KW-1185">Reference proteome</keyword>
<sequence length="109" mass="12504">MKKPLMATYWYTGRPVDQLFTQVFRSGSSYNETAWSDKDFDALLDRARRETDDARRRELYGEAQTFVMDKGGAMTPMFADRLVGISRKVRGYAEHGFEFDYLGIGLKGA</sequence>
<dbReference type="SUPFAM" id="SSF53850">
    <property type="entry name" value="Periplasmic binding protein-like II"/>
    <property type="match status" value="1"/>
</dbReference>